<organism evidence="1 2">
    <name type="scientific">Gemmata massiliana</name>
    <dbReference type="NCBI Taxonomy" id="1210884"/>
    <lineage>
        <taxon>Bacteria</taxon>
        <taxon>Pseudomonadati</taxon>
        <taxon>Planctomycetota</taxon>
        <taxon>Planctomycetia</taxon>
        <taxon>Gemmatales</taxon>
        <taxon>Gemmataceae</taxon>
        <taxon>Gemmata</taxon>
    </lineage>
</organism>
<sequence length="225" mass="23818">MRYLAALLTIGYLAAAGHAHFVFVYVDGAEARVVFGHTAAPDSSSFPTRAEKTTLTARDAAGKDTKIAVEKGDGNFFRAKLPADKPAVVFGITEAGVTQRGENPPLLSFYYPKVIVGDLFVKGAEVGGALELVPVRNGDKVQFKVLAGGKPVADVEVTVGLAGKGEDQDETVKTDKDGLTTAFADKGRYCVATRRSEDKSGEFGGKKYAAVRHIATLVFDFAASK</sequence>
<keyword evidence="2" id="KW-1185">Reference proteome</keyword>
<dbReference type="EMBL" id="LR593886">
    <property type="protein sequence ID" value="VTR95351.1"/>
    <property type="molecule type" value="Genomic_DNA"/>
</dbReference>
<gene>
    <name evidence="1" type="ORF">SOIL9_23630</name>
</gene>
<dbReference type="AlphaFoldDB" id="A0A6P2D236"/>
<protein>
    <submittedName>
        <fullName evidence="1">Uncharacterized protein</fullName>
    </submittedName>
</protein>
<evidence type="ECO:0000313" key="1">
    <source>
        <dbReference type="EMBL" id="VTR95351.1"/>
    </source>
</evidence>
<proteinExistence type="predicted"/>
<dbReference type="KEGG" id="gms:SOIL9_23630"/>
<dbReference type="RefSeq" id="WP_162669775.1">
    <property type="nucleotide sequence ID" value="NZ_LR593886.1"/>
</dbReference>
<dbReference type="Proteomes" id="UP000464178">
    <property type="component" value="Chromosome"/>
</dbReference>
<reference evidence="1 2" key="1">
    <citation type="submission" date="2019-05" db="EMBL/GenBank/DDBJ databases">
        <authorList>
            <consortium name="Science for Life Laboratories"/>
        </authorList>
    </citation>
    <scope>NUCLEOTIDE SEQUENCE [LARGE SCALE GENOMIC DNA]</scope>
    <source>
        <strain evidence="1">Soil9</strain>
    </source>
</reference>
<evidence type="ECO:0000313" key="2">
    <source>
        <dbReference type="Proteomes" id="UP000464178"/>
    </source>
</evidence>
<accession>A0A6P2D236</accession>
<dbReference type="Pfam" id="PF10670">
    <property type="entry name" value="DUF4198"/>
    <property type="match status" value="1"/>
</dbReference>
<dbReference type="InterPro" id="IPR019613">
    <property type="entry name" value="DUF4198"/>
</dbReference>
<name>A0A6P2D236_9BACT</name>